<evidence type="ECO:0000313" key="2">
    <source>
        <dbReference type="Proteomes" id="UP000027920"/>
    </source>
</evidence>
<dbReference type="SUPFAM" id="SSF48452">
    <property type="entry name" value="TPR-like"/>
    <property type="match status" value="1"/>
</dbReference>
<dbReference type="GeneID" id="25276938"/>
<gene>
    <name evidence="1" type="ORF">A1O9_01993</name>
</gene>
<dbReference type="Proteomes" id="UP000027920">
    <property type="component" value="Unassembled WGS sequence"/>
</dbReference>
<organism evidence="1 2">
    <name type="scientific">Exophiala aquamarina CBS 119918</name>
    <dbReference type="NCBI Taxonomy" id="1182545"/>
    <lineage>
        <taxon>Eukaryota</taxon>
        <taxon>Fungi</taxon>
        <taxon>Dikarya</taxon>
        <taxon>Ascomycota</taxon>
        <taxon>Pezizomycotina</taxon>
        <taxon>Eurotiomycetes</taxon>
        <taxon>Chaetothyriomycetidae</taxon>
        <taxon>Chaetothyriales</taxon>
        <taxon>Herpotrichiellaceae</taxon>
        <taxon>Exophiala</taxon>
    </lineage>
</organism>
<dbReference type="Pfam" id="PF13424">
    <property type="entry name" value="TPR_12"/>
    <property type="match status" value="1"/>
</dbReference>
<dbReference type="PANTHER" id="PTHR46082">
    <property type="entry name" value="ATP/GTP-BINDING PROTEIN-RELATED"/>
    <property type="match status" value="1"/>
</dbReference>
<dbReference type="VEuPathDB" id="FungiDB:A1O9_01993"/>
<dbReference type="InterPro" id="IPR011990">
    <property type="entry name" value="TPR-like_helical_dom_sf"/>
</dbReference>
<proteinExistence type="predicted"/>
<dbReference type="RefSeq" id="XP_013263022.1">
    <property type="nucleotide sequence ID" value="XM_013407568.1"/>
</dbReference>
<dbReference type="InterPro" id="IPR053137">
    <property type="entry name" value="NLR-like"/>
</dbReference>
<accession>A0A072PL09</accession>
<comment type="caution">
    <text evidence="1">The sequence shown here is derived from an EMBL/GenBank/DDBJ whole genome shotgun (WGS) entry which is preliminary data.</text>
</comment>
<dbReference type="HOGENOM" id="CLU_739742_0_0_1"/>
<reference evidence="1 2" key="1">
    <citation type="submission" date="2013-03" db="EMBL/GenBank/DDBJ databases">
        <title>The Genome Sequence of Exophiala aquamarina CBS 119918.</title>
        <authorList>
            <consortium name="The Broad Institute Genomics Platform"/>
            <person name="Cuomo C."/>
            <person name="de Hoog S."/>
            <person name="Gorbushina A."/>
            <person name="Walker B."/>
            <person name="Young S.K."/>
            <person name="Zeng Q."/>
            <person name="Gargeya S."/>
            <person name="Fitzgerald M."/>
            <person name="Haas B."/>
            <person name="Abouelleil A."/>
            <person name="Allen A.W."/>
            <person name="Alvarado L."/>
            <person name="Arachchi H.M."/>
            <person name="Berlin A.M."/>
            <person name="Chapman S.B."/>
            <person name="Gainer-Dewar J."/>
            <person name="Goldberg J."/>
            <person name="Griggs A."/>
            <person name="Gujja S."/>
            <person name="Hansen M."/>
            <person name="Howarth C."/>
            <person name="Imamovic A."/>
            <person name="Ireland A."/>
            <person name="Larimer J."/>
            <person name="McCowan C."/>
            <person name="Murphy C."/>
            <person name="Pearson M."/>
            <person name="Poon T.W."/>
            <person name="Priest M."/>
            <person name="Roberts A."/>
            <person name="Saif S."/>
            <person name="Shea T."/>
            <person name="Sisk P."/>
            <person name="Sykes S."/>
            <person name="Wortman J."/>
            <person name="Nusbaum C."/>
            <person name="Birren B."/>
        </authorList>
    </citation>
    <scope>NUCLEOTIDE SEQUENCE [LARGE SCALE GENOMIC DNA]</scope>
    <source>
        <strain evidence="1 2">CBS 119918</strain>
    </source>
</reference>
<dbReference type="Pfam" id="PF13374">
    <property type="entry name" value="TPR_10"/>
    <property type="match status" value="1"/>
</dbReference>
<protein>
    <recommendedName>
        <fullName evidence="3">MalT-like TPR region domain-containing protein</fullName>
    </recommendedName>
</protein>
<dbReference type="Gene3D" id="1.25.40.10">
    <property type="entry name" value="Tetratricopeptide repeat domain"/>
    <property type="match status" value="2"/>
</dbReference>
<keyword evidence="2" id="KW-1185">Reference proteome</keyword>
<evidence type="ECO:0008006" key="3">
    <source>
        <dbReference type="Google" id="ProtNLM"/>
    </source>
</evidence>
<dbReference type="PANTHER" id="PTHR46082:SF6">
    <property type="entry name" value="AAA+ ATPASE DOMAIN-CONTAINING PROTEIN-RELATED"/>
    <property type="match status" value="1"/>
</dbReference>
<evidence type="ECO:0000313" key="1">
    <source>
        <dbReference type="EMBL" id="KEF60432.1"/>
    </source>
</evidence>
<name>A0A072PL09_9EURO</name>
<dbReference type="EMBL" id="AMGV01000002">
    <property type="protein sequence ID" value="KEF60432.1"/>
    <property type="molecule type" value="Genomic_DNA"/>
</dbReference>
<dbReference type="STRING" id="1182545.A0A072PL09"/>
<sequence length="374" mass="42484">MSVEKLKSQDAYAAELLRILAFFANESIYYDLLSADEEDPWPGLGNIMQTKATFERSMARLRDYSLVETSRRCYRLHPCVHDWTLSSLNQHVEESDIWRAMTCVVAAGRIAYEIWETDDGDPQSRLASHAMRLMHPRLYDVLENSELDEERCNLLCGLGGVLAHAGMAEEATPLLGRSLAWSHQHLGEEHHVSLNTSNVVGLAQQELQNFSQAENLMKQAIHGLRELWASMTKPPWTQSITLHCFIRKRFDEAEDLYLWSLRGCEESYGPLDVNTFWAMLALAEFYATKDEPGEVEKFLHQILKGFEAAADSDHPMSRAAASRLGAIYEQKGNHHSAAAMFQRVYDSCGRVHGPEHWSTLEAQENLTQLEAKSR</sequence>
<dbReference type="OrthoDB" id="1658288at2759"/>
<dbReference type="AlphaFoldDB" id="A0A072PL09"/>